<dbReference type="InterPro" id="IPR007978">
    <property type="entry name" value="Baculo_ODV-E27"/>
</dbReference>
<protein>
    <submittedName>
        <fullName evidence="1">ODV-E27</fullName>
    </submittedName>
</protein>
<keyword evidence="2" id="KW-1185">Reference proteome</keyword>
<sequence>MSQPFSLQEQTAWVIKKNRNIDRSKLPKLLQILIKNLDLKNWFVSFNLDTIKLRLVLVRYMLVLDALKTKRPLSEVFRDGGDLRQIASVVMATVNFVNDRFYPLLMHLNEPRVLITEDDNPCGAIAFLKNDHILIHRLTVVKKLLMNACDEHDEFAQCLTLLMMVERAYMDSLNKRVISPDLNSMTDA</sequence>
<reference evidence="1 2" key="1">
    <citation type="journal article" date="2010" name="BMC Genomics">
        <title>Genomic sequencing and analyses of Lymantria xylina multiple nucleopolyhedrovirus.</title>
        <authorList>
            <person name="Nai Y.S."/>
            <person name="Wu C.Y."/>
            <person name="Wang T.C."/>
            <person name="Chen Y.R."/>
            <person name="Lau W.H."/>
            <person name="Lo C.F."/>
            <person name="Tsai M.F."/>
            <person name="Wang C.H."/>
        </authorList>
    </citation>
    <scope>NUCLEOTIDE SEQUENCE [LARGE SCALE GENOMIC DNA]</scope>
    <source>
        <strain evidence="1">LyxyMNPV-5</strain>
    </source>
</reference>
<dbReference type="Pfam" id="PF05314">
    <property type="entry name" value="Baculo_ODV-E27"/>
    <property type="match status" value="1"/>
</dbReference>
<evidence type="ECO:0000313" key="2">
    <source>
        <dbReference type="Proteomes" id="UP000203822"/>
    </source>
</evidence>
<evidence type="ECO:0000313" key="1">
    <source>
        <dbReference type="EMBL" id="ADD73864.1"/>
    </source>
</evidence>
<dbReference type="KEGG" id="vg:8919448"/>
<name>D4N2J2_9ABAC</name>
<dbReference type="EMBL" id="GQ202541">
    <property type="protein sequence ID" value="ADD73864.1"/>
    <property type="molecule type" value="Genomic_DNA"/>
</dbReference>
<dbReference type="GeneID" id="8919448"/>
<organism evidence="1 2">
    <name type="scientific">Lymantria xylina multiple nucleopolyhedrovirus</name>
    <dbReference type="NCBI Taxonomy" id="2847840"/>
    <lineage>
        <taxon>Viruses</taxon>
        <taxon>Viruses incertae sedis</taxon>
        <taxon>Naldaviricetes</taxon>
        <taxon>Lefavirales</taxon>
        <taxon>Baculoviridae</taxon>
        <taxon>Alphabaculovirus</taxon>
        <taxon>Alphabaculovirus lyxylinae</taxon>
        <taxon>Lymantria xylina nucleopolyhedrovirus</taxon>
    </lineage>
</organism>
<accession>D4N2J2</accession>
<dbReference type="RefSeq" id="YP_003517895.1">
    <property type="nucleotide sequence ID" value="NC_013953.1"/>
</dbReference>
<dbReference type="Proteomes" id="UP000203822">
    <property type="component" value="Segment"/>
</dbReference>
<proteinExistence type="predicted"/>
<dbReference type="GO" id="GO:0019031">
    <property type="term" value="C:viral envelope"/>
    <property type="evidence" value="ECO:0007669"/>
    <property type="project" value="InterPro"/>
</dbReference>